<protein>
    <submittedName>
        <fullName evidence="1">Uncharacterized protein</fullName>
    </submittedName>
</protein>
<name>A0A8S1R204_9CILI</name>
<accession>A0A8S1R204</accession>
<proteinExistence type="predicted"/>
<organism evidence="1 2">
    <name type="scientific">Paramecium sonneborni</name>
    <dbReference type="NCBI Taxonomy" id="65129"/>
    <lineage>
        <taxon>Eukaryota</taxon>
        <taxon>Sar</taxon>
        <taxon>Alveolata</taxon>
        <taxon>Ciliophora</taxon>
        <taxon>Intramacronucleata</taxon>
        <taxon>Oligohymenophorea</taxon>
        <taxon>Peniculida</taxon>
        <taxon>Parameciidae</taxon>
        <taxon>Paramecium</taxon>
    </lineage>
</organism>
<dbReference type="PANTHER" id="PTHR42509:SF1">
    <property type="entry name" value="DIX DOMAIN-CONTAINING PROTEIN"/>
    <property type="match status" value="1"/>
</dbReference>
<dbReference type="Proteomes" id="UP000692954">
    <property type="component" value="Unassembled WGS sequence"/>
</dbReference>
<gene>
    <name evidence="1" type="ORF">PSON_ATCC_30995.1.T1350081</name>
</gene>
<comment type="caution">
    <text evidence="1">The sequence shown here is derived from an EMBL/GenBank/DDBJ whole genome shotgun (WGS) entry which is preliminary data.</text>
</comment>
<reference evidence="1" key="1">
    <citation type="submission" date="2021-01" db="EMBL/GenBank/DDBJ databases">
        <authorList>
            <consortium name="Genoscope - CEA"/>
            <person name="William W."/>
        </authorList>
    </citation>
    <scope>NUCLEOTIDE SEQUENCE</scope>
</reference>
<evidence type="ECO:0000313" key="1">
    <source>
        <dbReference type="EMBL" id="CAD8121938.1"/>
    </source>
</evidence>
<dbReference type="EMBL" id="CAJJDN010000135">
    <property type="protein sequence ID" value="CAD8121938.1"/>
    <property type="molecule type" value="Genomic_DNA"/>
</dbReference>
<keyword evidence="2" id="KW-1185">Reference proteome</keyword>
<sequence length="135" mass="16362">MSNKNYTMIHYHIPFDLDNPEQPNLIRIVQLNIKVITYTDILIKGQFDFKFLYQHQKENLWLNIKSNDTPLPIVNKHIHVRAERIKKQQETQPTQIIQPLQQTQSFQQQKNDLMQFRKQIQYNNKQSIFFNCLFC</sequence>
<evidence type="ECO:0000313" key="2">
    <source>
        <dbReference type="Proteomes" id="UP000692954"/>
    </source>
</evidence>
<dbReference type="AlphaFoldDB" id="A0A8S1R204"/>
<dbReference type="PANTHER" id="PTHR42509">
    <property type="entry name" value="DIX DOMAIN-CONTAINING PROTEIN"/>
    <property type="match status" value="1"/>
</dbReference>